<evidence type="ECO:0000313" key="2">
    <source>
        <dbReference type="Proteomes" id="UP000195106"/>
    </source>
</evidence>
<protein>
    <submittedName>
        <fullName evidence="1">Uncharacterized protein</fullName>
    </submittedName>
</protein>
<reference evidence="1 2" key="1">
    <citation type="submission" date="2016-08" db="EMBL/GenBank/DDBJ databases">
        <title>Genome sequence of Clavibacter michiganensis spp. strain CASJ009.</title>
        <authorList>
            <person name="Thapa S.P."/>
            <person name="Coaker G."/>
        </authorList>
    </citation>
    <scope>NUCLEOTIDE SEQUENCE [LARGE SCALE GENOMIC DNA]</scope>
    <source>
        <strain evidence="1">CASJ009</strain>
    </source>
</reference>
<name>A0A251XWV5_9MICO</name>
<accession>A0A251XWV5</accession>
<organism evidence="1 2">
    <name type="scientific">Clavibacter michiganensis</name>
    <dbReference type="NCBI Taxonomy" id="28447"/>
    <lineage>
        <taxon>Bacteria</taxon>
        <taxon>Bacillati</taxon>
        <taxon>Actinomycetota</taxon>
        <taxon>Actinomycetes</taxon>
        <taxon>Micrococcales</taxon>
        <taxon>Microbacteriaceae</taxon>
        <taxon>Clavibacter</taxon>
    </lineage>
</organism>
<gene>
    <name evidence="1" type="ORF">CMsap09_11885</name>
</gene>
<dbReference type="EMBL" id="MDHJ01000001">
    <property type="protein sequence ID" value="OUE09638.1"/>
    <property type="molecule type" value="Genomic_DNA"/>
</dbReference>
<dbReference type="Proteomes" id="UP000195106">
    <property type="component" value="Unassembled WGS sequence"/>
</dbReference>
<proteinExistence type="predicted"/>
<evidence type="ECO:0000313" key="1">
    <source>
        <dbReference type="EMBL" id="OUE09638.1"/>
    </source>
</evidence>
<dbReference type="AlphaFoldDB" id="A0A251XWV5"/>
<comment type="caution">
    <text evidence="1">The sequence shown here is derived from an EMBL/GenBank/DDBJ whole genome shotgun (WGS) entry which is preliminary data.</text>
</comment>
<sequence length="35" mass="3973">MTPAIKESFAAEVFQLDESVDMLYAIRLSTPKITR</sequence>